<dbReference type="InterPro" id="IPR046348">
    <property type="entry name" value="SIS_dom_sf"/>
</dbReference>
<dbReference type="PANTHER" id="PTHR30514">
    <property type="entry name" value="GLUCOKINASE"/>
    <property type="match status" value="1"/>
</dbReference>
<dbReference type="RefSeq" id="WP_123934434.1">
    <property type="nucleotide sequence ID" value="NZ_BSUW01000001.1"/>
</dbReference>
<dbReference type="PROSITE" id="PS51071">
    <property type="entry name" value="HTH_RPIR"/>
    <property type="match status" value="1"/>
</dbReference>
<dbReference type="InterPro" id="IPR001347">
    <property type="entry name" value="SIS_dom"/>
</dbReference>
<dbReference type="InterPro" id="IPR047640">
    <property type="entry name" value="RpiR-like"/>
</dbReference>
<dbReference type="SUPFAM" id="SSF53697">
    <property type="entry name" value="SIS domain"/>
    <property type="match status" value="1"/>
</dbReference>
<sequence>MNTLQNKLLKKRPQLSELEKQVLDYILQNSSTVTTLTADLLAKELFISTATISRTAQRLGFKGFQELKYAIAQDNKELEEPEKALYSKQLSDLCHSIEYQLHETLERFKQIPLEEIIHCLKKAKVVELFGMGGSLANCIHAARKLTFLGKTANARIDWDELQITSKTLTPEDFAIIVSNSGETPSVIEYAINLQQQGVPTLAIIGTKNSSLEALTTYKIQAVVDMLYFDEVDLSSRVPFSAVLDILLIQFARTFDQG</sequence>
<keyword evidence="2 6" id="KW-0238">DNA-binding</keyword>
<name>A0AA37XL41_9ENTE</name>
<evidence type="ECO:0000313" key="8">
    <source>
        <dbReference type="Proteomes" id="UP000268310"/>
    </source>
</evidence>
<feature type="domain" description="SIS" evidence="5">
    <location>
        <begin position="116"/>
        <end position="257"/>
    </location>
</feature>
<accession>A0AA37XL41</accession>
<dbReference type="CDD" id="cd05013">
    <property type="entry name" value="SIS_RpiR"/>
    <property type="match status" value="1"/>
</dbReference>
<dbReference type="KEGG" id="too:C7K38_02310"/>
<evidence type="ECO:0000256" key="1">
    <source>
        <dbReference type="ARBA" id="ARBA00023015"/>
    </source>
</evidence>
<dbReference type="Pfam" id="PF01418">
    <property type="entry name" value="HTH_6"/>
    <property type="match status" value="1"/>
</dbReference>
<dbReference type="InterPro" id="IPR036388">
    <property type="entry name" value="WH-like_DNA-bd_sf"/>
</dbReference>
<dbReference type="EMBL" id="BSUW01000001">
    <property type="protein sequence ID" value="GMA73153.1"/>
    <property type="molecule type" value="Genomic_DNA"/>
</dbReference>
<dbReference type="Proteomes" id="UP001157039">
    <property type="component" value="Unassembled WGS sequence"/>
</dbReference>
<dbReference type="GO" id="GO:0003677">
    <property type="term" value="F:DNA binding"/>
    <property type="evidence" value="ECO:0007669"/>
    <property type="project" value="UniProtKB-KW"/>
</dbReference>
<evidence type="ECO:0000259" key="5">
    <source>
        <dbReference type="PROSITE" id="PS51464"/>
    </source>
</evidence>
<evidence type="ECO:0000313" key="6">
    <source>
        <dbReference type="EMBL" id="AYW47315.1"/>
    </source>
</evidence>
<dbReference type="AlphaFoldDB" id="A0AA37XL41"/>
<evidence type="ECO:0000313" key="7">
    <source>
        <dbReference type="EMBL" id="GMA73153.1"/>
    </source>
</evidence>
<dbReference type="InterPro" id="IPR009057">
    <property type="entry name" value="Homeodomain-like_sf"/>
</dbReference>
<feature type="domain" description="HTH rpiR-type" evidence="4">
    <location>
        <begin position="2"/>
        <end position="78"/>
    </location>
</feature>
<evidence type="ECO:0000313" key="9">
    <source>
        <dbReference type="Proteomes" id="UP001157039"/>
    </source>
</evidence>
<dbReference type="InterPro" id="IPR035472">
    <property type="entry name" value="RpiR-like_SIS"/>
</dbReference>
<dbReference type="EMBL" id="CP027783">
    <property type="protein sequence ID" value="AYW47315.1"/>
    <property type="molecule type" value="Genomic_DNA"/>
</dbReference>
<evidence type="ECO:0000256" key="2">
    <source>
        <dbReference type="ARBA" id="ARBA00023125"/>
    </source>
</evidence>
<dbReference type="GO" id="GO:1901135">
    <property type="term" value="P:carbohydrate derivative metabolic process"/>
    <property type="evidence" value="ECO:0007669"/>
    <property type="project" value="InterPro"/>
</dbReference>
<evidence type="ECO:0000256" key="3">
    <source>
        <dbReference type="ARBA" id="ARBA00023163"/>
    </source>
</evidence>
<proteinExistence type="predicted"/>
<organism evidence="7 9">
    <name type="scientific">Tetragenococcus osmophilus</name>
    <dbReference type="NCBI Taxonomy" id="526944"/>
    <lineage>
        <taxon>Bacteria</taxon>
        <taxon>Bacillati</taxon>
        <taxon>Bacillota</taxon>
        <taxon>Bacilli</taxon>
        <taxon>Lactobacillales</taxon>
        <taxon>Enterococcaceae</taxon>
        <taxon>Tetragenococcus</taxon>
    </lineage>
</organism>
<evidence type="ECO:0000259" key="4">
    <source>
        <dbReference type="PROSITE" id="PS51071"/>
    </source>
</evidence>
<dbReference type="GO" id="GO:0097367">
    <property type="term" value="F:carbohydrate derivative binding"/>
    <property type="evidence" value="ECO:0007669"/>
    <property type="project" value="InterPro"/>
</dbReference>
<reference evidence="6" key="3">
    <citation type="submission" date="2018-03" db="EMBL/GenBank/DDBJ databases">
        <authorList>
            <person name="Jeon C.O."/>
        </authorList>
    </citation>
    <scope>NUCLEOTIDE SEQUENCE</scope>
    <source>
        <strain evidence="6">JCM 31126</strain>
    </source>
</reference>
<dbReference type="PANTHER" id="PTHR30514:SF1">
    <property type="entry name" value="HTH-TYPE TRANSCRIPTIONAL REGULATOR HEXR-RELATED"/>
    <property type="match status" value="1"/>
</dbReference>
<dbReference type="Gene3D" id="3.40.50.10490">
    <property type="entry name" value="Glucose-6-phosphate isomerase like protein, domain 1"/>
    <property type="match status" value="1"/>
</dbReference>
<dbReference type="InterPro" id="IPR000281">
    <property type="entry name" value="HTH_RpiR"/>
</dbReference>
<dbReference type="Proteomes" id="UP000268310">
    <property type="component" value="Chromosome"/>
</dbReference>
<dbReference type="Gene3D" id="1.10.10.10">
    <property type="entry name" value="Winged helix-like DNA-binding domain superfamily/Winged helix DNA-binding domain"/>
    <property type="match status" value="1"/>
</dbReference>
<dbReference type="PROSITE" id="PS51464">
    <property type="entry name" value="SIS"/>
    <property type="match status" value="1"/>
</dbReference>
<reference evidence="7" key="4">
    <citation type="submission" date="2023-02" db="EMBL/GenBank/DDBJ databases">
        <authorList>
            <person name="Sun Q."/>
            <person name="Mori K."/>
        </authorList>
    </citation>
    <scope>NUCLEOTIDE SEQUENCE</scope>
    <source>
        <strain evidence="7">NBRC 114545</strain>
    </source>
</reference>
<dbReference type="SUPFAM" id="SSF46689">
    <property type="entry name" value="Homeodomain-like"/>
    <property type="match status" value="1"/>
</dbReference>
<keyword evidence="1" id="KW-0805">Transcription regulation</keyword>
<dbReference type="GO" id="GO:0003700">
    <property type="term" value="F:DNA-binding transcription factor activity"/>
    <property type="evidence" value="ECO:0007669"/>
    <property type="project" value="InterPro"/>
</dbReference>
<reference evidence="7 9" key="2">
    <citation type="journal article" date="2014" name="Int. J. Syst. Evol. Microbiol.">
        <title>Complete genome sequence of Corynebacterium casei LMG S-19264T (=DSM 44701T), isolated from a smear-ripened cheese.</title>
        <authorList>
            <consortium name="US DOE Joint Genome Institute (JGI-PGF)"/>
            <person name="Walter F."/>
            <person name="Albersmeier A."/>
            <person name="Kalinowski J."/>
            <person name="Ruckert C."/>
        </authorList>
    </citation>
    <scope>NUCLEOTIDE SEQUENCE [LARGE SCALE GENOMIC DNA]</scope>
    <source>
        <strain evidence="7 9">NBRC 114545</strain>
    </source>
</reference>
<reference evidence="6 8" key="1">
    <citation type="journal article" date="2012" name="Int. J. Syst. Evol. Microbiol.">
        <title>Characterization of Tetragenococcus strains from sugar thick juice reveals a novel species, Tetragenococcus osmophilus sp. nov., and divides Tetragenococcus halophilus into two subspecies, T. halophilus subsp. halophilus subsp. nov. and T. halophilus subsp. flandriensis subsp. nov.</title>
        <authorList>
            <person name="Juste A."/>
            <person name="Van Trappen S."/>
            <person name="Verreth C."/>
            <person name="Cleenwerck I."/>
            <person name="De Vos P."/>
            <person name="Lievens B."/>
            <person name="Willems K.A."/>
        </authorList>
    </citation>
    <scope>NUCLEOTIDE SEQUENCE [LARGE SCALE GENOMIC DNA]</scope>
    <source>
        <strain evidence="6 8">JCM 31126</strain>
    </source>
</reference>
<dbReference type="Pfam" id="PF01380">
    <property type="entry name" value="SIS"/>
    <property type="match status" value="1"/>
</dbReference>
<keyword evidence="8" id="KW-1185">Reference proteome</keyword>
<protein>
    <submittedName>
        <fullName evidence="6">DNA-binding protein</fullName>
    </submittedName>
    <submittedName>
        <fullName evidence="7">RpiR family transcriptional regulator</fullName>
    </submittedName>
</protein>
<keyword evidence="3" id="KW-0804">Transcription</keyword>
<gene>
    <name evidence="6" type="ORF">C7K38_02310</name>
    <name evidence="7" type="ORF">GCM10025885_22020</name>
</gene>